<keyword evidence="3" id="KW-1185">Reference proteome</keyword>
<evidence type="ECO:0000313" key="3">
    <source>
        <dbReference type="Proteomes" id="UP000249910"/>
    </source>
</evidence>
<keyword evidence="1" id="KW-1133">Transmembrane helix</keyword>
<name>A0ABM6LXB5_9GAMM</name>
<evidence type="ECO:0000313" key="2">
    <source>
        <dbReference type="EMBL" id="ASG67299.1"/>
    </source>
</evidence>
<reference evidence="2 3" key="1">
    <citation type="submission" date="2017-06" db="EMBL/GenBank/DDBJ databases">
        <title>Complete genome of Francisella halioticida.</title>
        <authorList>
            <person name="Sjodin A."/>
        </authorList>
    </citation>
    <scope>NUCLEOTIDE SEQUENCE [LARGE SCALE GENOMIC DNA]</scope>
    <source>
        <strain evidence="2 3">DSM 23729</strain>
    </source>
</reference>
<sequence length="119" mass="13004">MRLTNADKSLKHKETKGLSLIESLISAGIGLFILTSSFLVINSTIMTSVVSEKRVQLSQELNKKIDHYILTGSFNKSSVEGNSFLKFKGSGSSLVKFVGENKESGITVSKEVIKHNKLS</sequence>
<evidence type="ECO:0000256" key="1">
    <source>
        <dbReference type="SAM" id="Phobius"/>
    </source>
</evidence>
<proteinExistence type="predicted"/>
<feature type="transmembrane region" description="Helical" evidence="1">
    <location>
        <begin position="20"/>
        <end position="41"/>
    </location>
</feature>
<dbReference type="EMBL" id="CP022132">
    <property type="protein sequence ID" value="ASG67299.1"/>
    <property type="molecule type" value="Genomic_DNA"/>
</dbReference>
<accession>A0ABM6LXB5</accession>
<keyword evidence="1" id="KW-0472">Membrane</keyword>
<organism evidence="2 3">
    <name type="scientific">Francisella halioticida</name>
    <dbReference type="NCBI Taxonomy" id="549298"/>
    <lineage>
        <taxon>Bacteria</taxon>
        <taxon>Pseudomonadati</taxon>
        <taxon>Pseudomonadota</taxon>
        <taxon>Gammaproteobacteria</taxon>
        <taxon>Thiotrichales</taxon>
        <taxon>Francisellaceae</taxon>
        <taxon>Francisella</taxon>
    </lineage>
</organism>
<evidence type="ECO:0008006" key="4">
    <source>
        <dbReference type="Google" id="ProtNLM"/>
    </source>
</evidence>
<protein>
    <recommendedName>
        <fullName evidence="4">Type II secretion system protein</fullName>
    </recommendedName>
</protein>
<keyword evidence="1" id="KW-0812">Transmembrane</keyword>
<dbReference type="Proteomes" id="UP000249910">
    <property type="component" value="Chromosome"/>
</dbReference>
<gene>
    <name evidence="2" type="ORF">CDV26_01845</name>
</gene>